<dbReference type="InterPro" id="IPR012337">
    <property type="entry name" value="RNaseH-like_sf"/>
</dbReference>
<gene>
    <name evidence="2" type="ORF">WMSIL1_LOCUS2019</name>
</gene>
<dbReference type="GO" id="GO:0003676">
    <property type="term" value="F:nucleic acid binding"/>
    <property type="evidence" value="ECO:0007669"/>
    <property type="project" value="InterPro"/>
</dbReference>
<evidence type="ECO:0000313" key="2">
    <source>
        <dbReference type="EMBL" id="VUZ41114.1"/>
    </source>
</evidence>
<dbReference type="Gene3D" id="3.30.420.10">
    <property type="entry name" value="Ribonuclease H-like superfamily/Ribonuclease H"/>
    <property type="match status" value="1"/>
</dbReference>
<feature type="domain" description="Piwi" evidence="1">
    <location>
        <begin position="1"/>
        <end position="98"/>
    </location>
</feature>
<name>A0A564Y3Q4_HYMDI</name>
<sequence>AFYRKNNTLPNKILFYRDGVSEGQFSSVVEKELSAMQRACTKLRPGYQPGFTFIIVQKRHHIRFLPTEGGLINVKPGTIVDTDITHSREFDFYLCSHQ</sequence>
<dbReference type="PANTHER" id="PTHR22891">
    <property type="entry name" value="EUKARYOTIC TRANSLATION INITIATION FACTOR 2C"/>
    <property type="match status" value="1"/>
</dbReference>
<feature type="non-terminal residue" evidence="2">
    <location>
        <position position="98"/>
    </location>
</feature>
<proteinExistence type="predicted"/>
<evidence type="ECO:0000259" key="1">
    <source>
        <dbReference type="PROSITE" id="PS50822"/>
    </source>
</evidence>
<reference evidence="2 3" key="1">
    <citation type="submission" date="2019-07" db="EMBL/GenBank/DDBJ databases">
        <authorList>
            <person name="Jastrzebski P J."/>
            <person name="Paukszto L."/>
            <person name="Jastrzebski P J."/>
        </authorList>
    </citation>
    <scope>NUCLEOTIDE SEQUENCE [LARGE SCALE GENOMIC DNA]</scope>
    <source>
        <strain evidence="2 3">WMS-il1</strain>
    </source>
</reference>
<accession>A0A564Y3Q4</accession>
<protein>
    <recommendedName>
        <fullName evidence="1">Piwi domain-containing protein</fullName>
    </recommendedName>
</protein>
<dbReference type="AlphaFoldDB" id="A0A564Y3Q4"/>
<keyword evidence="3" id="KW-1185">Reference proteome</keyword>
<dbReference type="PROSITE" id="PS50822">
    <property type="entry name" value="PIWI"/>
    <property type="match status" value="1"/>
</dbReference>
<evidence type="ECO:0000313" key="3">
    <source>
        <dbReference type="Proteomes" id="UP000321570"/>
    </source>
</evidence>
<dbReference type="InterPro" id="IPR036397">
    <property type="entry name" value="RNaseH_sf"/>
</dbReference>
<dbReference type="Pfam" id="PF02171">
    <property type="entry name" value="Piwi"/>
    <property type="match status" value="1"/>
</dbReference>
<organism evidence="2 3">
    <name type="scientific">Hymenolepis diminuta</name>
    <name type="common">Rat tapeworm</name>
    <dbReference type="NCBI Taxonomy" id="6216"/>
    <lineage>
        <taxon>Eukaryota</taxon>
        <taxon>Metazoa</taxon>
        <taxon>Spiralia</taxon>
        <taxon>Lophotrochozoa</taxon>
        <taxon>Platyhelminthes</taxon>
        <taxon>Cestoda</taxon>
        <taxon>Eucestoda</taxon>
        <taxon>Cyclophyllidea</taxon>
        <taxon>Hymenolepididae</taxon>
        <taxon>Hymenolepis</taxon>
    </lineage>
</organism>
<dbReference type="SUPFAM" id="SSF53098">
    <property type="entry name" value="Ribonuclease H-like"/>
    <property type="match status" value="1"/>
</dbReference>
<feature type="non-terminal residue" evidence="2">
    <location>
        <position position="1"/>
    </location>
</feature>
<dbReference type="Proteomes" id="UP000321570">
    <property type="component" value="Unassembled WGS sequence"/>
</dbReference>
<dbReference type="InterPro" id="IPR003165">
    <property type="entry name" value="Piwi"/>
</dbReference>
<dbReference type="EMBL" id="CABIJS010000048">
    <property type="protein sequence ID" value="VUZ41114.1"/>
    <property type="molecule type" value="Genomic_DNA"/>
</dbReference>